<dbReference type="EMBL" id="CAJNJA010010142">
    <property type="protein sequence ID" value="CAE7254175.1"/>
    <property type="molecule type" value="Genomic_DNA"/>
</dbReference>
<dbReference type="SUPFAM" id="SSF47473">
    <property type="entry name" value="EF-hand"/>
    <property type="match status" value="1"/>
</dbReference>
<evidence type="ECO:0000259" key="2">
    <source>
        <dbReference type="PROSITE" id="PS50222"/>
    </source>
</evidence>
<keyword evidence="4" id="KW-1185">Reference proteome</keyword>
<name>A0A812LYP4_9DINO</name>
<feature type="domain" description="EF-hand" evidence="2">
    <location>
        <begin position="127"/>
        <end position="162"/>
    </location>
</feature>
<evidence type="ECO:0000313" key="3">
    <source>
        <dbReference type="EMBL" id="CAE7254175.1"/>
    </source>
</evidence>
<dbReference type="GO" id="GO:0005509">
    <property type="term" value="F:calcium ion binding"/>
    <property type="evidence" value="ECO:0007669"/>
    <property type="project" value="InterPro"/>
</dbReference>
<accession>A0A812LYP4</accession>
<dbReference type="AlphaFoldDB" id="A0A812LYP4"/>
<evidence type="ECO:0000256" key="1">
    <source>
        <dbReference type="ARBA" id="ARBA00022837"/>
    </source>
</evidence>
<dbReference type="InterPro" id="IPR002048">
    <property type="entry name" value="EF_hand_dom"/>
</dbReference>
<dbReference type="PROSITE" id="PS00018">
    <property type="entry name" value="EF_HAND_1"/>
    <property type="match status" value="1"/>
</dbReference>
<dbReference type="Proteomes" id="UP000601435">
    <property type="component" value="Unassembled WGS sequence"/>
</dbReference>
<dbReference type="OrthoDB" id="26525at2759"/>
<protein>
    <recommendedName>
        <fullName evidence="2">EF-hand domain-containing protein</fullName>
    </recommendedName>
</protein>
<feature type="domain" description="EF-hand" evidence="2">
    <location>
        <begin position="91"/>
        <end position="126"/>
    </location>
</feature>
<sequence length="309" mass="35334">MHQEPDRLKALAEQDPSYLRRGRLAQELLRDAERVYDPQQERSWEKKYKFFSEAKMKATYRTFARARHDPFNKDPAWGKSVLSRFATYCGDRNVKLEDIFHHVDADGDYSLSRPEVKHALCRVLPSLSEQEVVAIFDAIDEDHSGAVSVQEFRTALEWGRNAKFNKECTERHRNPTHRIKRFPPARVDGWEHLRDADSVQGTRYERVGQAGSLLEMCDKETSECLGRLAKTLVHTPRALQHRAQTPKYLYFGGGADSARFQKHSRFGHLAVDADGISEDVPDPGGFDLRPGFLCGARSARQATRPHTRG</sequence>
<dbReference type="InterPro" id="IPR011992">
    <property type="entry name" value="EF-hand-dom_pair"/>
</dbReference>
<dbReference type="Pfam" id="PF13499">
    <property type="entry name" value="EF-hand_7"/>
    <property type="match status" value="1"/>
</dbReference>
<dbReference type="PROSITE" id="PS50222">
    <property type="entry name" value="EF_HAND_2"/>
    <property type="match status" value="2"/>
</dbReference>
<reference evidence="3" key="1">
    <citation type="submission" date="2021-02" db="EMBL/GenBank/DDBJ databases">
        <authorList>
            <person name="Dougan E. K."/>
            <person name="Rhodes N."/>
            <person name="Thang M."/>
            <person name="Chan C."/>
        </authorList>
    </citation>
    <scope>NUCLEOTIDE SEQUENCE</scope>
</reference>
<proteinExistence type="predicted"/>
<dbReference type="InterPro" id="IPR018247">
    <property type="entry name" value="EF_Hand_1_Ca_BS"/>
</dbReference>
<dbReference type="SMART" id="SM00054">
    <property type="entry name" value="EFh"/>
    <property type="match status" value="2"/>
</dbReference>
<keyword evidence="1" id="KW-0106">Calcium</keyword>
<comment type="caution">
    <text evidence="3">The sequence shown here is derived from an EMBL/GenBank/DDBJ whole genome shotgun (WGS) entry which is preliminary data.</text>
</comment>
<dbReference type="CDD" id="cd00051">
    <property type="entry name" value="EFh"/>
    <property type="match status" value="1"/>
</dbReference>
<organism evidence="3 4">
    <name type="scientific">Symbiodinium necroappetens</name>
    <dbReference type="NCBI Taxonomy" id="1628268"/>
    <lineage>
        <taxon>Eukaryota</taxon>
        <taxon>Sar</taxon>
        <taxon>Alveolata</taxon>
        <taxon>Dinophyceae</taxon>
        <taxon>Suessiales</taxon>
        <taxon>Symbiodiniaceae</taxon>
        <taxon>Symbiodinium</taxon>
    </lineage>
</organism>
<dbReference type="Gene3D" id="1.10.238.10">
    <property type="entry name" value="EF-hand"/>
    <property type="match status" value="1"/>
</dbReference>
<gene>
    <name evidence="3" type="ORF">SNEC2469_LOCUS5449</name>
</gene>
<evidence type="ECO:0000313" key="4">
    <source>
        <dbReference type="Proteomes" id="UP000601435"/>
    </source>
</evidence>